<proteinExistence type="predicted"/>
<dbReference type="Proteomes" id="UP000319824">
    <property type="component" value="Unassembled WGS sequence"/>
</dbReference>
<dbReference type="RefSeq" id="WP_022714086.1">
    <property type="nucleotide sequence ID" value="NZ_ATTQ01000004.1"/>
</dbReference>
<accession>A0A559SLA7</accession>
<dbReference type="AlphaFoldDB" id="A0A559SLA7"/>
<dbReference type="EMBL" id="VISO01000003">
    <property type="protein sequence ID" value="TVZ63122.1"/>
    <property type="molecule type" value="Genomic_DNA"/>
</dbReference>
<sequence length="293" mass="31173">MGLLGRAALRGMVILCLVVSGCANRGHVEFQAYSTAFDLQYQQADKILERLAIAERRNYKIAYPNDPLKFDYSRAAYYLDTVEPPLTASLRKSLLTIQAYNAALLSLANGESADAYVAKVAAAISDATAAVAASQIAFKGPGQTKAAEALVASVGNQLAFAVPGLRTAANLRGQQAFRMLLQETHPYMEKALATLIKGTPTFYEVLAFAKGKTSGRPGDPYTSDDIKALENEQAELAGWVLTLEATRKALNAAANAAASRADINITVLAASASDMKVLAEQLKAARLSRGAKQ</sequence>
<dbReference type="PROSITE" id="PS51257">
    <property type="entry name" value="PROKAR_LIPOPROTEIN"/>
    <property type="match status" value="1"/>
</dbReference>
<evidence type="ECO:0000313" key="2">
    <source>
        <dbReference type="Proteomes" id="UP000319824"/>
    </source>
</evidence>
<comment type="caution">
    <text evidence="1">The sequence shown here is derived from an EMBL/GenBank/DDBJ whole genome shotgun (WGS) entry which is preliminary data.</text>
</comment>
<evidence type="ECO:0000313" key="1">
    <source>
        <dbReference type="EMBL" id="TVZ63122.1"/>
    </source>
</evidence>
<name>A0A559SLA7_9HYPH</name>
<organism evidence="1 2">
    <name type="scientific">Rhizobium mongolense USDA 1844</name>
    <dbReference type="NCBI Taxonomy" id="1079460"/>
    <lineage>
        <taxon>Bacteria</taxon>
        <taxon>Pseudomonadati</taxon>
        <taxon>Pseudomonadota</taxon>
        <taxon>Alphaproteobacteria</taxon>
        <taxon>Hyphomicrobiales</taxon>
        <taxon>Rhizobiaceae</taxon>
        <taxon>Rhizobium/Agrobacterium group</taxon>
        <taxon>Rhizobium</taxon>
    </lineage>
</organism>
<reference evidence="1 2" key="1">
    <citation type="submission" date="2019-06" db="EMBL/GenBank/DDBJ databases">
        <title>Pac Bio to generate improved reference genome sequences for organisms with transposon mutant libraries (support for FEBA project).</title>
        <authorList>
            <person name="Blow M."/>
        </authorList>
    </citation>
    <scope>NUCLEOTIDE SEQUENCE [LARGE SCALE GENOMIC DNA]</scope>
    <source>
        <strain evidence="1 2">USDA 1844</strain>
    </source>
</reference>
<gene>
    <name evidence="1" type="ORF">BCL32_3243</name>
</gene>
<protein>
    <submittedName>
        <fullName evidence="1">Uncharacterized protein</fullName>
    </submittedName>
</protein>